<dbReference type="PANTHER" id="PTHR28008:SF1">
    <property type="entry name" value="DOMAIN PROTEIN, PUTATIVE (AFU_ORTHOLOGUE AFUA_3G10980)-RELATED"/>
    <property type="match status" value="1"/>
</dbReference>
<feature type="transmembrane region" description="Helical" evidence="1">
    <location>
        <begin position="9"/>
        <end position="29"/>
    </location>
</feature>
<proteinExistence type="predicted"/>
<dbReference type="Proteomes" id="UP001569414">
    <property type="component" value="Unassembled WGS sequence"/>
</dbReference>
<keyword evidence="3" id="KW-1185">Reference proteome</keyword>
<evidence type="ECO:0000313" key="3">
    <source>
        <dbReference type="Proteomes" id="UP001569414"/>
    </source>
</evidence>
<protein>
    <submittedName>
        <fullName evidence="2">VanZ family protein</fullName>
    </submittedName>
</protein>
<evidence type="ECO:0000313" key="2">
    <source>
        <dbReference type="EMBL" id="MFA0789256.1"/>
    </source>
</evidence>
<feature type="transmembrane region" description="Helical" evidence="1">
    <location>
        <begin position="49"/>
        <end position="66"/>
    </location>
</feature>
<reference evidence="2 3" key="1">
    <citation type="submission" date="2024-08" db="EMBL/GenBank/DDBJ databases">
        <authorList>
            <person name="Ishaq N."/>
        </authorList>
    </citation>
    <scope>NUCLEOTIDE SEQUENCE [LARGE SCALE GENOMIC DNA]</scope>
    <source>
        <strain evidence="2 3">JCM 30400</strain>
    </source>
</reference>
<keyword evidence="1" id="KW-1133">Transmembrane helix</keyword>
<sequence>MFLSSMYKFLFTIALAFFSFILWIIYLANTASNSIFFDLVRAIPYGDKFGHIFLFGLLAFLAIVASRFRTFKLNALKIYYGTLGVLIFALTEEASQAFLPSRTFDFLDLGADLIGIALASLAAHQLERRNPDINR</sequence>
<name>A0ABV4NJS7_9GAMM</name>
<dbReference type="NCBIfam" id="NF037970">
    <property type="entry name" value="vanZ_1"/>
    <property type="match status" value="1"/>
</dbReference>
<organism evidence="2 3">
    <name type="scientific">Microbulbifer echini</name>
    <dbReference type="NCBI Taxonomy" id="1529067"/>
    <lineage>
        <taxon>Bacteria</taxon>
        <taxon>Pseudomonadati</taxon>
        <taxon>Pseudomonadota</taxon>
        <taxon>Gammaproteobacteria</taxon>
        <taxon>Cellvibrionales</taxon>
        <taxon>Microbulbiferaceae</taxon>
        <taxon>Microbulbifer</taxon>
    </lineage>
</organism>
<feature type="transmembrane region" description="Helical" evidence="1">
    <location>
        <begin position="78"/>
        <end position="100"/>
    </location>
</feature>
<dbReference type="RefSeq" id="WP_371842386.1">
    <property type="nucleotide sequence ID" value="NZ_JBGMEL010000001.1"/>
</dbReference>
<dbReference type="PANTHER" id="PTHR28008">
    <property type="entry name" value="DOMAIN PROTEIN, PUTATIVE (AFU_ORTHOLOGUE AFUA_3G10980)-RELATED"/>
    <property type="match status" value="1"/>
</dbReference>
<comment type="caution">
    <text evidence="2">The sequence shown here is derived from an EMBL/GenBank/DDBJ whole genome shotgun (WGS) entry which is preliminary data.</text>
</comment>
<gene>
    <name evidence="2" type="ORF">ACCI51_01780</name>
</gene>
<evidence type="ECO:0000256" key="1">
    <source>
        <dbReference type="SAM" id="Phobius"/>
    </source>
</evidence>
<accession>A0ABV4NJS7</accession>
<keyword evidence="1" id="KW-0472">Membrane</keyword>
<dbReference type="EMBL" id="JBGMEL010000001">
    <property type="protein sequence ID" value="MFA0789256.1"/>
    <property type="molecule type" value="Genomic_DNA"/>
</dbReference>
<keyword evidence="1" id="KW-0812">Transmembrane</keyword>